<dbReference type="PANTHER" id="PTHR31123">
    <property type="entry name" value="ACCUMULATION OF DYADS PROTEIN 2-RELATED"/>
    <property type="match status" value="1"/>
</dbReference>
<evidence type="ECO:0000256" key="2">
    <source>
        <dbReference type="ARBA" id="ARBA00005587"/>
    </source>
</evidence>
<reference evidence="8" key="1">
    <citation type="submission" date="2016-05" db="EMBL/GenBank/DDBJ databases">
        <title>Comparative genomics of biotechnologically important yeasts.</title>
        <authorList>
            <consortium name="DOE Joint Genome Institute"/>
            <person name="Riley R."/>
            <person name="Haridas S."/>
            <person name="Wolfe K.H."/>
            <person name="Lopes M.R."/>
            <person name="Hittinger C.T."/>
            <person name="Goker M."/>
            <person name="Salamov A."/>
            <person name="Wisecaver J."/>
            <person name="Long T.M."/>
            <person name="Aerts A.L."/>
            <person name="Barry K."/>
            <person name="Choi C."/>
            <person name="Clum A."/>
            <person name="Coughlan A.Y."/>
            <person name="Deshpande S."/>
            <person name="Douglass A.P."/>
            <person name="Hanson S.J."/>
            <person name="Klenk H.-P."/>
            <person name="Labutti K."/>
            <person name="Lapidus A."/>
            <person name="Lindquist E."/>
            <person name="Lipzen A."/>
            <person name="Meier-Kolthoff J.P."/>
            <person name="Ohm R.A."/>
            <person name="Otillar R.P."/>
            <person name="Pangilinan J."/>
            <person name="Peng Y."/>
            <person name="Rokas A."/>
            <person name="Rosa C.A."/>
            <person name="Scheuner C."/>
            <person name="Sibirny A.A."/>
            <person name="Slot J.C."/>
            <person name="Stielow J.B."/>
            <person name="Sun H."/>
            <person name="Kurtzman C.P."/>
            <person name="Blackwell M."/>
            <person name="Grigoriev I.V."/>
            <person name="Jeffries T.W."/>
        </authorList>
    </citation>
    <scope>NUCLEOTIDE SEQUENCE [LARGE SCALE GENOMIC DNA]</scope>
    <source>
        <strain evidence="8">DSM 1968</strain>
    </source>
</reference>
<keyword evidence="8" id="KW-1185">Reference proteome</keyword>
<dbReference type="STRING" id="1344418.A0A1D2VNL2"/>
<feature type="transmembrane region" description="Helical" evidence="6">
    <location>
        <begin position="204"/>
        <end position="224"/>
    </location>
</feature>
<organism evidence="7 8">
    <name type="scientific">Ascoidea rubescens DSM 1968</name>
    <dbReference type="NCBI Taxonomy" id="1344418"/>
    <lineage>
        <taxon>Eukaryota</taxon>
        <taxon>Fungi</taxon>
        <taxon>Dikarya</taxon>
        <taxon>Ascomycota</taxon>
        <taxon>Saccharomycotina</taxon>
        <taxon>Saccharomycetes</taxon>
        <taxon>Ascoideaceae</taxon>
        <taxon>Ascoidea</taxon>
    </lineage>
</organism>
<feature type="transmembrane region" description="Helical" evidence="6">
    <location>
        <begin position="141"/>
        <end position="161"/>
    </location>
</feature>
<dbReference type="InterPro" id="IPR000791">
    <property type="entry name" value="Gpr1/Fun34/SatP-like"/>
</dbReference>
<feature type="transmembrane region" description="Helical" evidence="6">
    <location>
        <begin position="116"/>
        <end position="135"/>
    </location>
</feature>
<dbReference type="GO" id="GO:0015123">
    <property type="term" value="F:acetate transmembrane transporter activity"/>
    <property type="evidence" value="ECO:0007669"/>
    <property type="project" value="TreeGrafter"/>
</dbReference>
<accession>A0A1D2VNL2</accession>
<dbReference type="RefSeq" id="XP_020049518.1">
    <property type="nucleotide sequence ID" value="XM_020192743.1"/>
</dbReference>
<evidence type="ECO:0000313" key="7">
    <source>
        <dbReference type="EMBL" id="ODV63211.1"/>
    </source>
</evidence>
<feature type="transmembrane region" description="Helical" evidence="6">
    <location>
        <begin position="181"/>
        <end position="198"/>
    </location>
</feature>
<dbReference type="OrthoDB" id="3648309at2759"/>
<dbReference type="InParanoid" id="A0A1D2VNL2"/>
<dbReference type="GO" id="GO:0005886">
    <property type="term" value="C:plasma membrane"/>
    <property type="evidence" value="ECO:0007669"/>
    <property type="project" value="TreeGrafter"/>
</dbReference>
<dbReference type="GeneID" id="30966379"/>
<comment type="similarity">
    <text evidence="2">Belongs to the acetate uptake transporter (AceTr) (TC 2.A.96) family.</text>
</comment>
<dbReference type="EMBL" id="KV454476">
    <property type="protein sequence ID" value="ODV63211.1"/>
    <property type="molecule type" value="Genomic_DNA"/>
</dbReference>
<comment type="subcellular location">
    <subcellularLocation>
        <location evidence="1">Membrane</location>
        <topology evidence="1">Multi-pass membrane protein</topology>
    </subcellularLocation>
</comment>
<dbReference type="Pfam" id="PF01184">
    <property type="entry name" value="Gpr1_Fun34_YaaH"/>
    <property type="match status" value="1"/>
</dbReference>
<evidence type="ECO:0000256" key="5">
    <source>
        <dbReference type="ARBA" id="ARBA00023136"/>
    </source>
</evidence>
<dbReference type="NCBIfam" id="NF038013">
    <property type="entry name" value="AceTr_1"/>
    <property type="match status" value="1"/>
</dbReference>
<dbReference type="InterPro" id="IPR051633">
    <property type="entry name" value="AceTr"/>
</dbReference>
<dbReference type="InterPro" id="IPR047622">
    <property type="entry name" value="GPR1_FUN34_YAAH"/>
</dbReference>
<keyword evidence="4 6" id="KW-1133">Transmembrane helix</keyword>
<evidence type="ECO:0000313" key="8">
    <source>
        <dbReference type="Proteomes" id="UP000095038"/>
    </source>
</evidence>
<protein>
    <submittedName>
        <fullName evidence="7">Putative acetate transporter</fullName>
    </submittedName>
</protein>
<evidence type="ECO:0000256" key="4">
    <source>
        <dbReference type="ARBA" id="ARBA00022989"/>
    </source>
</evidence>
<evidence type="ECO:0000256" key="6">
    <source>
        <dbReference type="SAM" id="Phobius"/>
    </source>
</evidence>
<feature type="transmembrane region" description="Helical" evidence="6">
    <location>
        <begin position="236"/>
        <end position="255"/>
    </location>
</feature>
<sequence>MSAPENHFPLDLEKGYASGASSAPKPYSPNHIENNLANGNVTKVTSEGNIVYLGDQAFHKHELINAFGGDLNPKLHAPSVHRYANPVPLGLSSFSFCTLVLSLINCQARSVTNPNVLIGSFFFYGGAIELFAGLLCFVVENTFACCVLGAFGGFWLSYGAILSDSFAITSSYSTADELHNALGFFLFGWVLFAFLMWLCTFKSTWAFFLMFFFIWFFILILCIAEFTQSVGLTKAGGVLGVIAALFGFYHTYAGVAEKDNSYFVLRALPMPHAPKV</sequence>
<keyword evidence="3 6" id="KW-0812">Transmembrane</keyword>
<name>A0A1D2VNL2_9ASCO</name>
<gene>
    <name evidence="7" type="ORF">ASCRUDRAFT_74577</name>
</gene>
<dbReference type="AlphaFoldDB" id="A0A1D2VNL2"/>
<evidence type="ECO:0000256" key="3">
    <source>
        <dbReference type="ARBA" id="ARBA00022692"/>
    </source>
</evidence>
<proteinExistence type="inferred from homology"/>
<dbReference type="PANTHER" id="PTHR31123:SF3">
    <property type="entry name" value="AMMONIA TRANSPORT OUTWARD PROTEIN 3"/>
    <property type="match status" value="1"/>
</dbReference>
<evidence type="ECO:0000256" key="1">
    <source>
        <dbReference type="ARBA" id="ARBA00004141"/>
    </source>
</evidence>
<dbReference type="PROSITE" id="PS01114">
    <property type="entry name" value="GPR1_FUN34_YAAH"/>
    <property type="match status" value="1"/>
</dbReference>
<dbReference type="Proteomes" id="UP000095038">
    <property type="component" value="Unassembled WGS sequence"/>
</dbReference>
<keyword evidence="5 6" id="KW-0472">Membrane</keyword>